<dbReference type="GeneID" id="110773655"/>
<organism evidence="5 6">
    <name type="scientific">Prunus avium</name>
    <name type="common">Cherry</name>
    <name type="synonym">Cerasus avium</name>
    <dbReference type="NCBI Taxonomy" id="42229"/>
    <lineage>
        <taxon>Eukaryota</taxon>
        <taxon>Viridiplantae</taxon>
        <taxon>Streptophyta</taxon>
        <taxon>Embryophyta</taxon>
        <taxon>Tracheophyta</taxon>
        <taxon>Spermatophyta</taxon>
        <taxon>Magnoliopsida</taxon>
        <taxon>eudicotyledons</taxon>
        <taxon>Gunneridae</taxon>
        <taxon>Pentapetalae</taxon>
        <taxon>rosids</taxon>
        <taxon>fabids</taxon>
        <taxon>Rosales</taxon>
        <taxon>Rosaceae</taxon>
        <taxon>Amygdaloideae</taxon>
        <taxon>Amygdaleae</taxon>
        <taxon>Prunus</taxon>
    </lineage>
</organism>
<dbReference type="AlphaFoldDB" id="A0A6P5U421"/>
<accession>A0A6P5U421</accession>
<dbReference type="InterPro" id="IPR032675">
    <property type="entry name" value="LRR_dom_sf"/>
</dbReference>
<evidence type="ECO:0000259" key="4">
    <source>
        <dbReference type="Pfam" id="PF23598"/>
    </source>
</evidence>
<dbReference type="RefSeq" id="XP_021833869.1">
    <property type="nucleotide sequence ID" value="XM_021978177.1"/>
</dbReference>
<keyword evidence="2" id="KW-0677">Repeat</keyword>
<protein>
    <submittedName>
        <fullName evidence="6">Inactive disease resistance protein RPS4-like</fullName>
    </submittedName>
</protein>
<sequence>MDVEGCRRKLARSIEKLPWKPRQRMWDKCAAHIGSTSSAVQHSNMQAACRQRAGSMQTAHVGSTQADHGQIVWAVVWQVVRRVLADRASRWLADRASRWLADRASRWLADCCSEFEDFLEILEPMGHLKILWLNGTGCSEIEDFLEIWEPMGHLKVLLSNETAVKELPSSIKCLFALLRIGLKNCKRLVSLPPSICKLKSLKELDLTGCSEFENLPEILDPMGELEFLGLERTSVKGLLSSIGNLTGLQKLDLRFCKNLEFVPESIYNLNRLISLRFDCCLKLKKLPPFSVGLHSLEELNLSYCSTLEIPDHLLCLTSLRNLDLSGTMIKSVPNAWKHVMADAEPRIIQFALAVSKPEEEEKQIEVASDVELEKEIEDASDVELEEEIKVASDVELEEKIEIASDNYYSGRPSIIIVCPGHEIPNWFSYQNEGSAINIKFPPDWVDTDFLGFALSVVVGFDNYNVKGSLGFGCKSKFKANNGKICEYNCRMLVLYCHETNKGESNDYNFNSDHVFLWHSSFELVEGANFSPGFHNVTEASFDFNQVDGFKRPPIKDFQVQVKRCGLRLLYAKDT</sequence>
<dbReference type="PANTHER" id="PTHR47186:SF63">
    <property type="entry name" value="C-JID DOMAIN-CONTAINING PROTEIN"/>
    <property type="match status" value="1"/>
</dbReference>
<dbReference type="Proteomes" id="UP000515124">
    <property type="component" value="Unplaced"/>
</dbReference>
<evidence type="ECO:0000313" key="6">
    <source>
        <dbReference type="RefSeq" id="XP_021833869.1"/>
    </source>
</evidence>
<dbReference type="KEGG" id="pavi:110773655"/>
<feature type="domain" description="C-JID" evidence="3">
    <location>
        <begin position="418"/>
        <end position="573"/>
    </location>
</feature>
<keyword evidence="1" id="KW-0433">Leucine-rich repeat</keyword>
<evidence type="ECO:0000256" key="2">
    <source>
        <dbReference type="ARBA" id="ARBA00022737"/>
    </source>
</evidence>
<evidence type="ECO:0000256" key="1">
    <source>
        <dbReference type="ARBA" id="ARBA00022614"/>
    </source>
</evidence>
<feature type="domain" description="Disease resistance R13L4/SHOC-2-like LRR" evidence="4">
    <location>
        <begin position="204"/>
        <end position="326"/>
    </location>
</feature>
<dbReference type="SUPFAM" id="SSF52058">
    <property type="entry name" value="L domain-like"/>
    <property type="match status" value="1"/>
</dbReference>
<dbReference type="InterPro" id="IPR045344">
    <property type="entry name" value="C-JID"/>
</dbReference>
<proteinExistence type="predicted"/>
<reference evidence="6" key="1">
    <citation type="submission" date="2025-08" db="UniProtKB">
        <authorList>
            <consortium name="RefSeq"/>
        </authorList>
    </citation>
    <scope>IDENTIFICATION</scope>
</reference>
<keyword evidence="5" id="KW-1185">Reference proteome</keyword>
<evidence type="ECO:0000259" key="3">
    <source>
        <dbReference type="Pfam" id="PF20160"/>
    </source>
</evidence>
<dbReference type="PANTHER" id="PTHR47186">
    <property type="entry name" value="LEUCINE-RICH REPEAT-CONTAINING PROTEIN 57"/>
    <property type="match status" value="1"/>
</dbReference>
<dbReference type="Pfam" id="PF20160">
    <property type="entry name" value="C-JID"/>
    <property type="match status" value="1"/>
</dbReference>
<dbReference type="Pfam" id="PF23598">
    <property type="entry name" value="LRR_14"/>
    <property type="match status" value="1"/>
</dbReference>
<gene>
    <name evidence="6" type="primary">LOC110773655</name>
</gene>
<evidence type="ECO:0000313" key="5">
    <source>
        <dbReference type="Proteomes" id="UP000515124"/>
    </source>
</evidence>
<name>A0A6P5U421_PRUAV</name>
<dbReference type="InterPro" id="IPR055414">
    <property type="entry name" value="LRR_R13L4/SHOC2-like"/>
</dbReference>
<dbReference type="Gene3D" id="3.80.10.10">
    <property type="entry name" value="Ribonuclease Inhibitor"/>
    <property type="match status" value="1"/>
</dbReference>